<evidence type="ECO:0000256" key="9">
    <source>
        <dbReference type="ARBA" id="ARBA00023315"/>
    </source>
</evidence>
<dbReference type="EC" id="2.3.1.8" evidence="5 11"/>
<evidence type="ECO:0000256" key="5">
    <source>
        <dbReference type="ARBA" id="ARBA00012707"/>
    </source>
</evidence>
<comment type="pathway">
    <text evidence="2 11">Metabolic intermediate biosynthesis; acetyl-CoA biosynthesis; acetyl-CoA from acetate: step 2/2.</text>
</comment>
<comment type="domain">
    <text evidence="11">The N-terminal region seems to be important for proper quaternary structure. The C-terminal region contains the substrate-binding site.</text>
</comment>
<evidence type="ECO:0000256" key="11">
    <source>
        <dbReference type="PIRNR" id="PIRNR006107"/>
    </source>
</evidence>
<reference evidence="14" key="1">
    <citation type="submission" date="2019-06" db="EMBL/GenBank/DDBJ databases">
        <title>Complete genome sequence of Methylogaea oryzae strain JCM16910.</title>
        <authorList>
            <person name="Asakawa S."/>
        </authorList>
    </citation>
    <scope>NUCLEOTIDE SEQUENCE</scope>
    <source>
        <strain evidence="14">E10</strain>
    </source>
</reference>
<evidence type="ECO:0000256" key="8">
    <source>
        <dbReference type="ARBA" id="ARBA00022679"/>
    </source>
</evidence>
<dbReference type="InterPro" id="IPR016475">
    <property type="entry name" value="P-Actrans_bac"/>
</dbReference>
<evidence type="ECO:0000256" key="6">
    <source>
        <dbReference type="ARBA" id="ARBA00021528"/>
    </source>
</evidence>
<name>A0A8D5AG02_9GAMM</name>
<dbReference type="InterPro" id="IPR010766">
    <property type="entry name" value="DRTGG"/>
</dbReference>
<evidence type="ECO:0000256" key="2">
    <source>
        <dbReference type="ARBA" id="ARBA00004989"/>
    </source>
</evidence>
<dbReference type="PIRSF" id="PIRSF006107">
    <property type="entry name" value="PhpActrans_proteobac"/>
    <property type="match status" value="1"/>
</dbReference>
<dbReference type="CDD" id="cd03109">
    <property type="entry name" value="DTBS"/>
    <property type="match status" value="1"/>
</dbReference>
<feature type="domain" description="DRTGG" evidence="13">
    <location>
        <begin position="213"/>
        <end position="327"/>
    </location>
</feature>
<keyword evidence="8 11" id="KW-0808">Transferase</keyword>
<dbReference type="PANTHER" id="PTHR43356:SF3">
    <property type="entry name" value="PHOSPHATE ACETYLTRANSFERASE"/>
    <property type="match status" value="1"/>
</dbReference>
<evidence type="ECO:0000256" key="10">
    <source>
        <dbReference type="ARBA" id="ARBA00031108"/>
    </source>
</evidence>
<dbReference type="GO" id="GO:0008959">
    <property type="term" value="F:phosphate acetyltransferase activity"/>
    <property type="evidence" value="ECO:0007669"/>
    <property type="project" value="UniProtKB-EC"/>
</dbReference>
<dbReference type="RefSeq" id="WP_221048075.1">
    <property type="nucleotide sequence ID" value="NZ_AP019782.1"/>
</dbReference>
<dbReference type="InterPro" id="IPR050500">
    <property type="entry name" value="Phos_Acetyltrans/Butyryltrans"/>
</dbReference>
<keyword evidence="15" id="KW-1185">Reference proteome</keyword>
<comment type="subcellular location">
    <subcellularLocation>
        <location evidence="1 11">Cytoplasm</location>
    </subcellularLocation>
</comment>
<comment type="catalytic activity">
    <reaction evidence="11">
        <text>acetyl-CoA + phosphate = acetyl phosphate + CoA</text>
        <dbReference type="Rhea" id="RHEA:19521"/>
        <dbReference type="ChEBI" id="CHEBI:22191"/>
        <dbReference type="ChEBI" id="CHEBI:43474"/>
        <dbReference type="ChEBI" id="CHEBI:57287"/>
        <dbReference type="ChEBI" id="CHEBI:57288"/>
        <dbReference type="EC" id="2.3.1.8"/>
    </reaction>
</comment>
<dbReference type="AlphaFoldDB" id="A0A8D5AG02"/>
<dbReference type="EMBL" id="AP019782">
    <property type="protein sequence ID" value="BBL69853.1"/>
    <property type="molecule type" value="Genomic_DNA"/>
</dbReference>
<dbReference type="PANTHER" id="PTHR43356">
    <property type="entry name" value="PHOSPHATE ACETYLTRANSFERASE"/>
    <property type="match status" value="1"/>
</dbReference>
<evidence type="ECO:0000256" key="4">
    <source>
        <dbReference type="ARBA" id="ARBA00009786"/>
    </source>
</evidence>
<comment type="similarity">
    <text evidence="3 11">In the C-terminal section; belongs to the phosphate acetyltransferase and butyryltransferase family.</text>
</comment>
<accession>A0A8D5AG02</accession>
<dbReference type="KEGG" id="moz:MoryE10_04590"/>
<comment type="similarity">
    <text evidence="4 11">In the N-terminal section; belongs to the CobB/CobQ family.</text>
</comment>
<dbReference type="FunFam" id="3.40.50.10750:FF:000001">
    <property type="entry name" value="Phosphate acetyltransferase"/>
    <property type="match status" value="1"/>
</dbReference>
<dbReference type="NCBIfam" id="NF004167">
    <property type="entry name" value="PRK05632.1"/>
    <property type="match status" value="1"/>
</dbReference>
<dbReference type="Pfam" id="PF13500">
    <property type="entry name" value="AAA_26"/>
    <property type="match status" value="1"/>
</dbReference>
<comment type="function">
    <text evidence="11">Involved in acetate metabolism.</text>
</comment>
<feature type="domain" description="Phosphate acetyl/butaryl transferase" evidence="12">
    <location>
        <begin position="372"/>
        <end position="689"/>
    </location>
</feature>
<keyword evidence="9 11" id="KW-0012">Acyltransferase</keyword>
<dbReference type="Proteomes" id="UP000824988">
    <property type="component" value="Chromosome"/>
</dbReference>
<keyword evidence="7 11" id="KW-0963">Cytoplasm</keyword>
<dbReference type="InterPro" id="IPR002505">
    <property type="entry name" value="PTA_PTB"/>
</dbReference>
<evidence type="ECO:0000256" key="3">
    <source>
        <dbReference type="ARBA" id="ARBA00008756"/>
    </source>
</evidence>
<dbReference type="NCBIfam" id="NF007233">
    <property type="entry name" value="PRK09653.1"/>
    <property type="match status" value="1"/>
</dbReference>
<sequence length="707" mass="76245">MTKSIYITSAAPQSGKSVVALALMEFLSGRSGRIGFFRPVVRSEEEPDELLSLMATRYRLPFSFAAMSGCTYEDARVLLAADRREDLYSNILEKYMGLAAQCDFVVCVGTDYGDASAVLEFEFNMELANHLGTPALAVIKGGDQSMDELLEATQVFVNTLRNHHCDILAVVLNRVAANDRESLLAGLTAALSQPCPIFVLSEDPRLQRPTVRDIARALDAGIVTDSGDLLDNEVTGVKVAAMELPHFLDHVQDGSLIITPGDRSDIILGTLAAVLSRQYPRISGLVLTGGLKPAPQIQRVLEGLDVARIPVLSVATDTFTTAIQVNAVQPSIAPEDRRKIAAALGLVETSINLAELMERVAVDRSEHVTPLMFQYELIQRAKRQRKHIVLPEGAEERVLAAAEVILLREVCDVTLLGDAGEVRRKIAALGLSLENVRIIDPLSSELRAPFAHEYYELRRHKGISKEMAYDTLADTNYFGTMMVHLGYADGMVSGATHTTAATIRPALEFIKTRPGISIVSSVFLMCLADRVLVYGDCAINPNPTAEQLADIAVSSALTAEAFGVEPRIAMLSYSTGESGHGPDVDKAREATRIVRERCPQLMIEGPLQYDAAVDAEVAKLKLPGSQVAGHATVFIFPDLNAGNNAYKAVQRAANAIAIGPVLQGLRKPINDLSRGALVPDIVNTIAITAIQAQSEDCSRAAATAAPQ</sequence>
<dbReference type="NCBIfam" id="TIGR00651">
    <property type="entry name" value="pta"/>
    <property type="match status" value="1"/>
</dbReference>
<dbReference type="Pfam" id="PF07085">
    <property type="entry name" value="DRTGG"/>
    <property type="match status" value="1"/>
</dbReference>
<evidence type="ECO:0000313" key="14">
    <source>
        <dbReference type="EMBL" id="BBL69853.1"/>
    </source>
</evidence>
<organism evidence="14 15">
    <name type="scientific">Methylogaea oryzae</name>
    <dbReference type="NCBI Taxonomy" id="1295382"/>
    <lineage>
        <taxon>Bacteria</taxon>
        <taxon>Pseudomonadati</taxon>
        <taxon>Pseudomonadota</taxon>
        <taxon>Gammaproteobacteria</taxon>
        <taxon>Methylococcales</taxon>
        <taxon>Methylococcaceae</taxon>
        <taxon>Methylogaea</taxon>
    </lineage>
</organism>
<evidence type="ECO:0000259" key="13">
    <source>
        <dbReference type="Pfam" id="PF07085"/>
    </source>
</evidence>
<evidence type="ECO:0000256" key="1">
    <source>
        <dbReference type="ARBA" id="ARBA00004496"/>
    </source>
</evidence>
<proteinExistence type="inferred from homology"/>
<evidence type="ECO:0000259" key="12">
    <source>
        <dbReference type="Pfam" id="PF01515"/>
    </source>
</evidence>
<evidence type="ECO:0000256" key="7">
    <source>
        <dbReference type="ARBA" id="ARBA00022490"/>
    </source>
</evidence>
<protein>
    <recommendedName>
        <fullName evidence="6 11">Phosphate acetyltransferase</fullName>
        <ecNumber evidence="5 11">2.3.1.8</ecNumber>
    </recommendedName>
    <alternativeName>
        <fullName evidence="10 11">Phosphotransacetylase</fullName>
    </alternativeName>
</protein>
<evidence type="ECO:0000313" key="15">
    <source>
        <dbReference type="Proteomes" id="UP000824988"/>
    </source>
</evidence>
<dbReference type="InterPro" id="IPR004614">
    <property type="entry name" value="P_AcTrfase"/>
</dbReference>
<dbReference type="Pfam" id="PF01515">
    <property type="entry name" value="PTA_PTB"/>
    <property type="match status" value="1"/>
</dbReference>
<gene>
    <name evidence="14" type="primary">pta</name>
    <name evidence="14" type="ORF">MoryE10_04590</name>
</gene>